<dbReference type="InterPro" id="IPR004960">
    <property type="entry name" value="LipA_acyltrans"/>
</dbReference>
<evidence type="ECO:0008006" key="10">
    <source>
        <dbReference type="Google" id="ProtNLM"/>
    </source>
</evidence>
<comment type="subcellular location">
    <subcellularLocation>
        <location evidence="1">Cell inner membrane</location>
    </subcellularLocation>
</comment>
<accession>V8CD97</accession>
<organism evidence="8 9">
    <name type="scientific">Helicobacter macacae MIT 99-5501</name>
    <dbReference type="NCBI Taxonomy" id="1357400"/>
    <lineage>
        <taxon>Bacteria</taxon>
        <taxon>Pseudomonadati</taxon>
        <taxon>Campylobacterota</taxon>
        <taxon>Epsilonproteobacteria</taxon>
        <taxon>Campylobacterales</taxon>
        <taxon>Helicobacteraceae</taxon>
        <taxon>Helicobacter</taxon>
    </lineage>
</organism>
<keyword evidence="5 7" id="KW-0472">Membrane</keyword>
<dbReference type="Proteomes" id="UP000018731">
    <property type="component" value="Unassembled WGS sequence"/>
</dbReference>
<evidence type="ECO:0000256" key="6">
    <source>
        <dbReference type="ARBA" id="ARBA00023315"/>
    </source>
</evidence>
<evidence type="ECO:0000256" key="3">
    <source>
        <dbReference type="ARBA" id="ARBA00022519"/>
    </source>
</evidence>
<dbReference type="RefSeq" id="WP_023927087.1">
    <property type="nucleotide sequence ID" value="NZ_KI669454.1"/>
</dbReference>
<reference evidence="8 9" key="1">
    <citation type="journal article" date="2014" name="Genome Announc.">
        <title>Draft genome sequences of six enterohepatic helicobacter species isolated from humans and one from rhesus macaques.</title>
        <authorList>
            <person name="Shen Z."/>
            <person name="Sheh A."/>
            <person name="Young S.K."/>
            <person name="Abouelliel A."/>
            <person name="Ward D.V."/>
            <person name="Earl A.M."/>
            <person name="Fox J.G."/>
        </authorList>
    </citation>
    <scope>NUCLEOTIDE SEQUENCE [LARGE SCALE GENOMIC DNA]</scope>
    <source>
        <strain evidence="8 9">MIT 99-5501</strain>
    </source>
</reference>
<keyword evidence="4" id="KW-0808">Transferase</keyword>
<dbReference type="STRING" id="1357400.HMPREF2086_00407"/>
<keyword evidence="7" id="KW-0812">Transmembrane</keyword>
<dbReference type="OrthoDB" id="9808633at2"/>
<dbReference type="GO" id="GO:0016746">
    <property type="term" value="F:acyltransferase activity"/>
    <property type="evidence" value="ECO:0007669"/>
    <property type="project" value="UniProtKB-KW"/>
</dbReference>
<dbReference type="HOGENOM" id="CLU_049421_2_1_7"/>
<evidence type="ECO:0000256" key="5">
    <source>
        <dbReference type="ARBA" id="ARBA00023136"/>
    </source>
</evidence>
<dbReference type="eggNOG" id="COG4261">
    <property type="taxonomic scope" value="Bacteria"/>
</dbReference>
<evidence type="ECO:0000313" key="9">
    <source>
        <dbReference type="Proteomes" id="UP000018731"/>
    </source>
</evidence>
<feature type="transmembrane region" description="Helical" evidence="7">
    <location>
        <begin position="21"/>
        <end position="54"/>
    </location>
</feature>
<keyword evidence="9" id="KW-1185">Reference proteome</keyword>
<dbReference type="PANTHER" id="PTHR30606:SF10">
    <property type="entry name" value="PHOSPHATIDYLINOSITOL MANNOSIDE ACYLTRANSFERASE"/>
    <property type="match status" value="1"/>
</dbReference>
<keyword evidence="7" id="KW-1133">Transmembrane helix</keyword>
<evidence type="ECO:0000256" key="2">
    <source>
        <dbReference type="ARBA" id="ARBA00022475"/>
    </source>
</evidence>
<dbReference type="GO" id="GO:0005886">
    <property type="term" value="C:plasma membrane"/>
    <property type="evidence" value="ECO:0007669"/>
    <property type="project" value="UniProtKB-SubCell"/>
</dbReference>
<proteinExistence type="predicted"/>
<keyword evidence="3" id="KW-0997">Cell inner membrane</keyword>
<dbReference type="EMBL" id="AZJI01000001">
    <property type="protein sequence ID" value="ETD25072.1"/>
    <property type="molecule type" value="Genomic_DNA"/>
</dbReference>
<keyword evidence="2" id="KW-1003">Cell membrane</keyword>
<name>V8CD97_9HELI</name>
<evidence type="ECO:0000256" key="1">
    <source>
        <dbReference type="ARBA" id="ARBA00004533"/>
    </source>
</evidence>
<sequence length="361" mass="41255">MQDKKWQNKKWYEKNECASSFWLKVTVVLVGCFYHPFLLPILKLCIAFVTGVYFVFSPNERHNIARFYENLDTFQKSKNPSENPKPSKKSSILKQIAQMSQKLTKTCHKNYQVYSNFYEFGSAICDKIAAWLGKINHKDIEVHNMEVIKNELLTSKESKKGQILVVSHFGNIEVCRALRNNIGGIPLVILMYEKIAQDFIALLKGLSNHKESNTTQDSITNAGIMLVDDLDMDSLFRLKDLLENGVNIGIMGDRVAISHSSNSKNAKFDFLGKSAYFPQGAFLLAGVLNAKISMLWCEKIKGKYTIKLEQISQAPVVFGRESTKEAQIKELMQKYVDSLQKRAIANPKSWFNFYDFWGNQT</sequence>
<evidence type="ECO:0000256" key="4">
    <source>
        <dbReference type="ARBA" id="ARBA00022679"/>
    </source>
</evidence>
<gene>
    <name evidence="8" type="ORF">HMPREF2086_00407</name>
</gene>
<evidence type="ECO:0000313" key="8">
    <source>
        <dbReference type="EMBL" id="ETD25072.1"/>
    </source>
</evidence>
<dbReference type="GO" id="GO:0009247">
    <property type="term" value="P:glycolipid biosynthetic process"/>
    <property type="evidence" value="ECO:0007669"/>
    <property type="project" value="UniProtKB-ARBA"/>
</dbReference>
<evidence type="ECO:0000256" key="7">
    <source>
        <dbReference type="SAM" id="Phobius"/>
    </source>
</evidence>
<dbReference type="AlphaFoldDB" id="V8CD97"/>
<dbReference type="PANTHER" id="PTHR30606">
    <property type="entry name" value="LIPID A BIOSYNTHESIS LAUROYL ACYLTRANSFERASE"/>
    <property type="match status" value="1"/>
</dbReference>
<dbReference type="PATRIC" id="fig|1357400.3.peg.553"/>
<comment type="caution">
    <text evidence="8">The sequence shown here is derived from an EMBL/GenBank/DDBJ whole genome shotgun (WGS) entry which is preliminary data.</text>
</comment>
<keyword evidence="6" id="KW-0012">Acyltransferase</keyword>
<dbReference type="CDD" id="cd07984">
    <property type="entry name" value="LPLAT_LABLAT-like"/>
    <property type="match status" value="1"/>
</dbReference>
<protein>
    <recommendedName>
        <fullName evidence="10">Lipid A biosynthesis lauroyl acyltransferase</fullName>
    </recommendedName>
</protein>